<dbReference type="InterPro" id="IPR009414">
    <property type="entry name" value="DUF1064"/>
</dbReference>
<dbReference type="Pfam" id="PF06356">
    <property type="entry name" value="DUF1064"/>
    <property type="match status" value="1"/>
</dbReference>
<organism evidence="2 3">
    <name type="scientific">Dysgonomonas hofstadii</name>
    <dbReference type="NCBI Taxonomy" id="637886"/>
    <lineage>
        <taxon>Bacteria</taxon>
        <taxon>Pseudomonadati</taxon>
        <taxon>Bacteroidota</taxon>
        <taxon>Bacteroidia</taxon>
        <taxon>Bacteroidales</taxon>
        <taxon>Dysgonomonadaceae</taxon>
        <taxon>Dysgonomonas</taxon>
    </lineage>
</organism>
<dbReference type="Proteomes" id="UP000555103">
    <property type="component" value="Unassembled WGS sequence"/>
</dbReference>
<dbReference type="AlphaFoldDB" id="A0A840CUT1"/>
<dbReference type="RefSeq" id="WP_183307493.1">
    <property type="nucleotide sequence ID" value="NZ_JACIEP010000008.1"/>
</dbReference>
<comment type="caution">
    <text evidence="2">The sequence shown here is derived from an EMBL/GenBank/DDBJ whole genome shotgun (WGS) entry which is preliminary data.</text>
</comment>
<proteinExistence type="predicted"/>
<protein>
    <recommendedName>
        <fullName evidence="4">DUF1064 domain-containing protein</fullName>
    </recommendedName>
</protein>
<feature type="region of interest" description="Disordered" evidence="1">
    <location>
        <begin position="1"/>
        <end position="29"/>
    </location>
</feature>
<reference evidence="2 3" key="1">
    <citation type="submission" date="2020-08" db="EMBL/GenBank/DDBJ databases">
        <title>Genomic Encyclopedia of Type Strains, Phase IV (KMG-IV): sequencing the most valuable type-strain genomes for metagenomic binning, comparative biology and taxonomic classification.</title>
        <authorList>
            <person name="Goeker M."/>
        </authorList>
    </citation>
    <scope>NUCLEOTIDE SEQUENCE [LARGE SCALE GENOMIC DNA]</scope>
    <source>
        <strain evidence="2 3">DSM 104969</strain>
    </source>
</reference>
<dbReference type="EMBL" id="JACIEP010000008">
    <property type="protein sequence ID" value="MBB4036595.1"/>
    <property type="molecule type" value="Genomic_DNA"/>
</dbReference>
<evidence type="ECO:0008006" key="4">
    <source>
        <dbReference type="Google" id="ProtNLM"/>
    </source>
</evidence>
<evidence type="ECO:0000256" key="1">
    <source>
        <dbReference type="SAM" id="MobiDB-lite"/>
    </source>
</evidence>
<keyword evidence="3" id="KW-1185">Reference proteome</keyword>
<accession>A0A840CUT1</accession>
<gene>
    <name evidence="2" type="ORF">GGR21_002501</name>
</gene>
<evidence type="ECO:0000313" key="3">
    <source>
        <dbReference type="Proteomes" id="UP000555103"/>
    </source>
</evidence>
<evidence type="ECO:0000313" key="2">
    <source>
        <dbReference type="EMBL" id="MBB4036595.1"/>
    </source>
</evidence>
<feature type="compositionally biased region" description="Basic residues" evidence="1">
    <location>
        <begin position="9"/>
        <end position="21"/>
    </location>
</feature>
<name>A0A840CUT1_9BACT</name>
<sequence length="131" mass="15355">MNVKDYRKLGKRSSKYRNKKTGKYDSKKESERAGQLKLMEQQGLISNLKEQVPFLLIPAQYDEIPVQLKTKLKLKKVCIEKSCSYYADFTYNDNCNNKELVVEDAKGVKTEAYRIKKKLMFQIYGIKIKET</sequence>